<dbReference type="Proteomes" id="UP000664521">
    <property type="component" value="Unassembled WGS sequence"/>
</dbReference>
<proteinExistence type="predicted"/>
<dbReference type="AlphaFoldDB" id="A0A8H3EBE9"/>
<accession>A0A8H3EBE9</accession>
<evidence type="ECO:0000313" key="2">
    <source>
        <dbReference type="Proteomes" id="UP000664521"/>
    </source>
</evidence>
<protein>
    <submittedName>
        <fullName evidence="1">Uncharacterized protein</fullName>
    </submittedName>
</protein>
<reference evidence="1" key="1">
    <citation type="submission" date="2021-03" db="EMBL/GenBank/DDBJ databases">
        <authorList>
            <person name="Tagirdzhanova G."/>
        </authorList>
    </citation>
    <scope>NUCLEOTIDE SEQUENCE</scope>
</reference>
<name>A0A8H3EBE9_9LECA</name>
<comment type="caution">
    <text evidence="1">The sequence shown here is derived from an EMBL/GenBank/DDBJ whole genome shotgun (WGS) entry which is preliminary data.</text>
</comment>
<dbReference type="EMBL" id="CAJPDS010000002">
    <property type="protein sequence ID" value="CAF9903956.1"/>
    <property type="molecule type" value="Genomic_DNA"/>
</dbReference>
<sequence>MTGDTIIHKNASISKVFRLQWGVFGAAVLDKRTGTTCAADNCARAVTGTATAPPLSSRKADCSSFLRRTVTPDPVTSTQTATVTSPTTQPVQATSTTTVTVTQTASSTLVLTTSSTSVIQVLQTSITTSFVSTTTVTSNVPQITVAPRGDKALQNRAVTQTNTAVPPYASPCSGTVRYSSACSCFGVTATTTTLKASTTTTTLTVTQRPTQTTTTATQTLTTSQTATVTKTVTTTSTIEVDVTSTSLSISTDTETATATVTQSCPTQVITNGGFEAGTTDPFTFQNSPNFFDNPGGDLQLVNDPTLAHTGNYLAQVVETDQSLGGLSFTLSQKVQVCPGASYRLNFFTSSLNNVAGATQCNLNACVGGFCAPFDPGQGAKADQPQGLVFPGSTANSVDVTIYSPEIFPGTGITFCGRQYVRFDDFSLTFVA</sequence>
<gene>
    <name evidence="1" type="ORF">HETSPECPRED_003263</name>
</gene>
<evidence type="ECO:0000313" key="1">
    <source>
        <dbReference type="EMBL" id="CAF9903956.1"/>
    </source>
</evidence>
<dbReference type="Gene3D" id="2.60.120.260">
    <property type="entry name" value="Galactose-binding domain-like"/>
    <property type="match status" value="1"/>
</dbReference>
<keyword evidence="2" id="KW-1185">Reference proteome</keyword>
<organism evidence="1 2">
    <name type="scientific">Heterodermia speciosa</name>
    <dbReference type="NCBI Taxonomy" id="116794"/>
    <lineage>
        <taxon>Eukaryota</taxon>
        <taxon>Fungi</taxon>
        <taxon>Dikarya</taxon>
        <taxon>Ascomycota</taxon>
        <taxon>Pezizomycotina</taxon>
        <taxon>Lecanoromycetes</taxon>
        <taxon>OSLEUM clade</taxon>
        <taxon>Lecanoromycetidae</taxon>
        <taxon>Caliciales</taxon>
        <taxon>Physciaceae</taxon>
        <taxon>Heterodermia</taxon>
    </lineage>
</organism>
<dbReference type="OrthoDB" id="5596743at2759"/>